<dbReference type="InterPro" id="IPR036249">
    <property type="entry name" value="Thioredoxin-like_sf"/>
</dbReference>
<dbReference type="CDD" id="cd03024">
    <property type="entry name" value="DsbA_FrnE"/>
    <property type="match status" value="1"/>
</dbReference>
<evidence type="ECO:0000313" key="4">
    <source>
        <dbReference type="Proteomes" id="UP001500728"/>
    </source>
</evidence>
<feature type="domain" description="DSBA-like thioredoxin" evidence="2">
    <location>
        <begin position="2"/>
        <end position="204"/>
    </location>
</feature>
<dbReference type="Proteomes" id="UP001500728">
    <property type="component" value="Unassembled WGS sequence"/>
</dbReference>
<dbReference type="RefSeq" id="WP_189365316.1">
    <property type="nucleotide sequence ID" value="NZ_BAAAUW010000015.1"/>
</dbReference>
<evidence type="ECO:0000259" key="2">
    <source>
        <dbReference type="Pfam" id="PF01323"/>
    </source>
</evidence>
<dbReference type="Gene3D" id="3.40.30.10">
    <property type="entry name" value="Glutaredoxin"/>
    <property type="match status" value="1"/>
</dbReference>
<evidence type="ECO:0000313" key="3">
    <source>
        <dbReference type="EMBL" id="GAA3264802.1"/>
    </source>
</evidence>
<dbReference type="EMBL" id="BAAAUW010000015">
    <property type="protein sequence ID" value="GAA3264802.1"/>
    <property type="molecule type" value="Genomic_DNA"/>
</dbReference>
<dbReference type="InterPro" id="IPR001853">
    <property type="entry name" value="DSBA-like_thioredoxin_dom"/>
</dbReference>
<gene>
    <name evidence="3" type="ORF">GCM10010469_34740</name>
</gene>
<protein>
    <submittedName>
        <fullName evidence="3">DsbA family oxidoreductase</fullName>
    </submittedName>
</protein>
<reference evidence="4" key="1">
    <citation type="journal article" date="2019" name="Int. J. Syst. Evol. Microbiol.">
        <title>The Global Catalogue of Microorganisms (GCM) 10K type strain sequencing project: providing services to taxonomists for standard genome sequencing and annotation.</title>
        <authorList>
            <consortium name="The Broad Institute Genomics Platform"/>
            <consortium name="The Broad Institute Genome Sequencing Center for Infectious Disease"/>
            <person name="Wu L."/>
            <person name="Ma J."/>
        </authorList>
    </citation>
    <scope>NUCLEOTIDE SEQUENCE [LARGE SCALE GENOMIC DNA]</scope>
    <source>
        <strain evidence="4">JCM 9381</strain>
    </source>
</reference>
<feature type="region of interest" description="Disordered" evidence="1">
    <location>
        <begin position="218"/>
        <end position="239"/>
    </location>
</feature>
<accession>A0ABP6QXQ2</accession>
<proteinExistence type="predicted"/>
<dbReference type="PANTHER" id="PTHR13887">
    <property type="entry name" value="GLUTATHIONE S-TRANSFERASE KAPPA"/>
    <property type="match status" value="1"/>
</dbReference>
<organism evidence="3 4">
    <name type="scientific">Streptomyces labedae</name>
    <dbReference type="NCBI Taxonomy" id="285569"/>
    <lineage>
        <taxon>Bacteria</taxon>
        <taxon>Bacillati</taxon>
        <taxon>Actinomycetota</taxon>
        <taxon>Actinomycetes</taxon>
        <taxon>Kitasatosporales</taxon>
        <taxon>Streptomycetaceae</taxon>
        <taxon>Streptomyces</taxon>
    </lineage>
</organism>
<sequence>MRVDIWSDISCPWCFIGKARFKQALASFPHRADVEVVHRSFELDPHLDETRPTTGEVHARKYGMSPAQARAAEERIARVARQEGLGYLVDHRDHGNTFDMHRLLHLAAAHGVSEELLSLFYEGNFAQERTLYDAEHQILLAVRAGLDEDEVRGVLADKQAYAIDVRKDEAEAARLGVTGVPFFVIDGKYGLSGAQPTHAFTEVLEQAWAEQKPELQVAGTAPDGGCDADGACAMPSPRP</sequence>
<keyword evidence="4" id="KW-1185">Reference proteome</keyword>
<evidence type="ECO:0000256" key="1">
    <source>
        <dbReference type="SAM" id="MobiDB-lite"/>
    </source>
</evidence>
<name>A0ABP6QXQ2_9ACTN</name>
<dbReference type="Pfam" id="PF01323">
    <property type="entry name" value="DSBA"/>
    <property type="match status" value="1"/>
</dbReference>
<comment type="caution">
    <text evidence="3">The sequence shown here is derived from an EMBL/GenBank/DDBJ whole genome shotgun (WGS) entry which is preliminary data.</text>
</comment>
<dbReference type="SUPFAM" id="SSF52833">
    <property type="entry name" value="Thioredoxin-like"/>
    <property type="match status" value="1"/>
</dbReference>
<dbReference type="PANTHER" id="PTHR13887:SF41">
    <property type="entry name" value="THIOREDOXIN SUPERFAMILY PROTEIN"/>
    <property type="match status" value="1"/>
</dbReference>